<evidence type="ECO:0000256" key="3">
    <source>
        <dbReference type="ARBA" id="ARBA00022737"/>
    </source>
</evidence>
<dbReference type="Proteomes" id="UP000198287">
    <property type="component" value="Unassembled WGS sequence"/>
</dbReference>
<dbReference type="AlphaFoldDB" id="A0A226DJX9"/>
<feature type="domain" description="C2H2-type" evidence="10">
    <location>
        <begin position="818"/>
        <end position="846"/>
    </location>
</feature>
<evidence type="ECO:0000256" key="7">
    <source>
        <dbReference type="ARBA" id="ARBA00037948"/>
    </source>
</evidence>
<feature type="domain" description="C2H2-type" evidence="10">
    <location>
        <begin position="847"/>
        <end position="874"/>
    </location>
</feature>
<feature type="domain" description="C2H2-type" evidence="10">
    <location>
        <begin position="664"/>
        <end position="694"/>
    </location>
</feature>
<keyword evidence="5" id="KW-0862">Zinc</keyword>
<comment type="similarity">
    <text evidence="7">Belongs to the snail C2H2-type zinc-finger protein family.</text>
</comment>
<evidence type="ECO:0000256" key="6">
    <source>
        <dbReference type="ARBA" id="ARBA00023242"/>
    </source>
</evidence>
<keyword evidence="3" id="KW-0677">Repeat</keyword>
<dbReference type="PANTHER" id="PTHR24388:SF54">
    <property type="entry name" value="PROTEIN ESCARGOT"/>
    <property type="match status" value="1"/>
</dbReference>
<feature type="region of interest" description="Disordered" evidence="9">
    <location>
        <begin position="867"/>
        <end position="890"/>
    </location>
</feature>
<dbReference type="SUPFAM" id="SSF52047">
    <property type="entry name" value="RNI-like"/>
    <property type="match status" value="1"/>
</dbReference>
<accession>A0A226DJX9</accession>
<name>A0A226DJX9_FOLCA</name>
<evidence type="ECO:0000256" key="4">
    <source>
        <dbReference type="ARBA" id="ARBA00022771"/>
    </source>
</evidence>
<dbReference type="Gene3D" id="3.30.160.60">
    <property type="entry name" value="Classic Zinc Finger"/>
    <property type="match status" value="5"/>
</dbReference>
<keyword evidence="2" id="KW-0479">Metal-binding</keyword>
<comment type="subcellular location">
    <subcellularLocation>
        <location evidence="1">Nucleus</location>
    </subcellularLocation>
</comment>
<keyword evidence="12" id="KW-1185">Reference proteome</keyword>
<dbReference type="PROSITE" id="PS00028">
    <property type="entry name" value="ZINC_FINGER_C2H2_1"/>
    <property type="match status" value="6"/>
</dbReference>
<dbReference type="GO" id="GO:0005634">
    <property type="term" value="C:nucleus"/>
    <property type="evidence" value="ECO:0007669"/>
    <property type="project" value="UniProtKB-SubCell"/>
</dbReference>
<protein>
    <recommendedName>
        <fullName evidence="10">C2H2-type domain-containing protein</fullName>
    </recommendedName>
</protein>
<evidence type="ECO:0000313" key="11">
    <source>
        <dbReference type="EMBL" id="OXA45164.1"/>
    </source>
</evidence>
<dbReference type="FunFam" id="3.30.160.60:FF:000145">
    <property type="entry name" value="Zinc finger protein 574"/>
    <property type="match status" value="1"/>
</dbReference>
<evidence type="ECO:0000256" key="1">
    <source>
        <dbReference type="ARBA" id="ARBA00004123"/>
    </source>
</evidence>
<dbReference type="InterPro" id="IPR050527">
    <property type="entry name" value="Snail/Krueppel_Znf"/>
</dbReference>
<dbReference type="PROSITE" id="PS50157">
    <property type="entry name" value="ZINC_FINGER_C2H2_2"/>
    <property type="match status" value="7"/>
</dbReference>
<evidence type="ECO:0000313" key="12">
    <source>
        <dbReference type="Proteomes" id="UP000198287"/>
    </source>
</evidence>
<feature type="domain" description="C2H2-type" evidence="10">
    <location>
        <begin position="607"/>
        <end position="634"/>
    </location>
</feature>
<feature type="domain" description="C2H2-type" evidence="10">
    <location>
        <begin position="635"/>
        <end position="662"/>
    </location>
</feature>
<dbReference type="InterPro" id="IPR013087">
    <property type="entry name" value="Znf_C2H2_type"/>
</dbReference>
<feature type="region of interest" description="Disordered" evidence="9">
    <location>
        <begin position="479"/>
        <end position="534"/>
    </location>
</feature>
<feature type="domain" description="C2H2-type" evidence="10">
    <location>
        <begin position="722"/>
        <end position="749"/>
    </location>
</feature>
<feature type="compositionally biased region" description="Basic residues" evidence="9">
    <location>
        <begin position="878"/>
        <end position="890"/>
    </location>
</feature>
<keyword evidence="6" id="KW-0539">Nucleus</keyword>
<dbReference type="GO" id="GO:0000978">
    <property type="term" value="F:RNA polymerase II cis-regulatory region sequence-specific DNA binding"/>
    <property type="evidence" value="ECO:0007669"/>
    <property type="project" value="TreeGrafter"/>
</dbReference>
<reference evidence="11 12" key="1">
    <citation type="submission" date="2015-12" db="EMBL/GenBank/DDBJ databases">
        <title>The genome of Folsomia candida.</title>
        <authorList>
            <person name="Faddeeva A."/>
            <person name="Derks M.F."/>
            <person name="Anvar Y."/>
            <person name="Smit S."/>
            <person name="Van Straalen N."/>
            <person name="Roelofs D."/>
        </authorList>
    </citation>
    <scope>NUCLEOTIDE SEQUENCE [LARGE SCALE GENOMIC DNA]</scope>
    <source>
        <strain evidence="11 12">VU population</strain>
        <tissue evidence="11">Whole body</tissue>
    </source>
</reference>
<evidence type="ECO:0000256" key="5">
    <source>
        <dbReference type="ARBA" id="ARBA00022833"/>
    </source>
</evidence>
<sequence length="890" mass="101463">MKALKFEAMHITIWRPGWKCEKGQQIVKLVERFSQDFSTFINQPDFHPIKILTINADYLTPISTLLTKFCPSLEEVNIQFNKVWIKDEQILDKSGFPDDLMFPKLKKLTLNFSQDSRIVDDDLEISDSKSFHKLVQASNGIEELVLKNYVKLPCDLNSFKNLRKITIYGRKEYVMTLLKLHDCLTQFVALPTGQLRSFKLVYDDIGVQRRSETPLLCFLQQQRQSLENLTLSFTFRSLDLNSCLYLQGIVLPRCMPSLKKLWISLEDERAGTDSSHGFKLASQLAKEAGDFEVVADRSKAPCVLREGEECGLESCPGCNNSLVYGREKEADNSLRNLAERVTALESVVQQLVTRIELLKGENPFYEGIQVEYNNDGDTNNANHPPIIVRNVNNRVPLETKRPGVAKKSTSGVPKNLLGDDKNHAGNFSSGLLSDVKEDAEFEDIQVKFEPLDFVINPEEDRISANGVLLFEDIGQNSDNLGDEDGDLTLFNPGEVKSSPLNNVDDSDYTPQEDDLSEEESGSESSYNLRKNKKNKIRPKNKTVISIMPTSQPEVTLPNPFIRLGPALSTPEELASHNANVTQIMKQTPKKGKIRKRIKKPPGVGFKFKCDHCSYGSNFKRKYLQHYHRHTGERPYLCATCGKGFRGYDLVKSHEKSCTNRTKSHSCPVEGCSEAFKLQSSLQRHINKMHKDSRRQCEVCRAIYSGPDSLYIHKKRMHQDRPFTCPICSHKFVFAHELKTHVELHSDPKHTFRSRKWRVGPPEEVQAAASPEPLDTDKIYVVPPTFVCSKDGCGKSYRREVLLQRHVRARHWTEEERKVGCDVCGRIVKDHNHLKSHMKIVHSEERAHVCAICGQAFKMASHMIRHERGHANPNWKPRSNCKPKKYKKEAN</sequence>
<evidence type="ECO:0000256" key="8">
    <source>
        <dbReference type="PROSITE-ProRule" id="PRU00042"/>
    </source>
</evidence>
<dbReference type="GO" id="GO:0008270">
    <property type="term" value="F:zinc ion binding"/>
    <property type="evidence" value="ECO:0007669"/>
    <property type="project" value="UniProtKB-KW"/>
</dbReference>
<dbReference type="OrthoDB" id="6077919at2759"/>
<organism evidence="11 12">
    <name type="scientific">Folsomia candida</name>
    <name type="common">Springtail</name>
    <dbReference type="NCBI Taxonomy" id="158441"/>
    <lineage>
        <taxon>Eukaryota</taxon>
        <taxon>Metazoa</taxon>
        <taxon>Ecdysozoa</taxon>
        <taxon>Arthropoda</taxon>
        <taxon>Hexapoda</taxon>
        <taxon>Collembola</taxon>
        <taxon>Entomobryomorpha</taxon>
        <taxon>Isotomoidea</taxon>
        <taxon>Isotomidae</taxon>
        <taxon>Proisotominae</taxon>
        <taxon>Folsomia</taxon>
    </lineage>
</organism>
<dbReference type="PANTHER" id="PTHR24388">
    <property type="entry name" value="ZINC FINGER PROTEIN"/>
    <property type="match status" value="1"/>
</dbReference>
<evidence type="ECO:0000256" key="9">
    <source>
        <dbReference type="SAM" id="MobiDB-lite"/>
    </source>
</evidence>
<dbReference type="Pfam" id="PF00096">
    <property type="entry name" value="zf-C2H2"/>
    <property type="match status" value="3"/>
</dbReference>
<keyword evidence="4 8" id="KW-0863">Zinc-finger</keyword>
<evidence type="ECO:0000259" key="10">
    <source>
        <dbReference type="PROSITE" id="PS50157"/>
    </source>
</evidence>
<dbReference type="SMART" id="SM00355">
    <property type="entry name" value="ZnF_C2H2"/>
    <property type="match status" value="8"/>
</dbReference>
<dbReference type="EMBL" id="LNIX01000018">
    <property type="protein sequence ID" value="OXA45164.1"/>
    <property type="molecule type" value="Genomic_DNA"/>
</dbReference>
<comment type="caution">
    <text evidence="11">The sequence shown here is derived from an EMBL/GenBank/DDBJ whole genome shotgun (WGS) entry which is preliminary data.</text>
</comment>
<evidence type="ECO:0000256" key="2">
    <source>
        <dbReference type="ARBA" id="ARBA00022723"/>
    </source>
</evidence>
<dbReference type="SUPFAM" id="SSF57667">
    <property type="entry name" value="beta-beta-alpha zinc fingers"/>
    <property type="match status" value="5"/>
</dbReference>
<feature type="compositionally biased region" description="Acidic residues" evidence="9">
    <location>
        <begin position="504"/>
        <end position="521"/>
    </location>
</feature>
<dbReference type="GO" id="GO:0000981">
    <property type="term" value="F:DNA-binding transcription factor activity, RNA polymerase II-specific"/>
    <property type="evidence" value="ECO:0007669"/>
    <property type="project" value="TreeGrafter"/>
</dbReference>
<feature type="domain" description="C2H2-type" evidence="10">
    <location>
        <begin position="785"/>
        <end position="815"/>
    </location>
</feature>
<dbReference type="InterPro" id="IPR036236">
    <property type="entry name" value="Znf_C2H2_sf"/>
</dbReference>
<gene>
    <name evidence="11" type="ORF">Fcan01_20298</name>
</gene>
<proteinExistence type="inferred from homology"/>